<dbReference type="Gene3D" id="3.90.780.10">
    <property type="entry name" value="5'-Nucleotidase, C-terminal domain"/>
    <property type="match status" value="4"/>
</dbReference>
<dbReference type="Pfam" id="PF14438">
    <property type="entry name" value="SM-ATX"/>
    <property type="match status" value="1"/>
</dbReference>
<dbReference type="GO" id="GO:0009166">
    <property type="term" value="P:nucleotide catabolic process"/>
    <property type="evidence" value="ECO:0007669"/>
    <property type="project" value="InterPro"/>
</dbReference>
<feature type="region of interest" description="Disordered" evidence="3">
    <location>
        <begin position="246"/>
        <end position="305"/>
    </location>
</feature>
<feature type="region of interest" description="Disordered" evidence="3">
    <location>
        <begin position="171"/>
        <end position="195"/>
    </location>
</feature>
<dbReference type="InterPro" id="IPR006179">
    <property type="entry name" value="5_nucleotidase/apyrase"/>
</dbReference>
<evidence type="ECO:0000256" key="2">
    <source>
        <dbReference type="ARBA" id="ARBA00022729"/>
    </source>
</evidence>
<reference evidence="5" key="1">
    <citation type="submission" date="2021-02" db="EMBL/GenBank/DDBJ databases">
        <authorList>
            <person name="Dougan E. K."/>
            <person name="Rhodes N."/>
            <person name="Thang M."/>
            <person name="Chan C."/>
        </authorList>
    </citation>
    <scope>NUCLEOTIDE SEQUENCE</scope>
</reference>
<gene>
    <name evidence="5" type="ORF">PGLA1383_LOCUS41513</name>
</gene>
<dbReference type="SUPFAM" id="SSF56300">
    <property type="entry name" value="Metallo-dependent phosphatases"/>
    <property type="match status" value="4"/>
</dbReference>
<dbReference type="InterPro" id="IPR036907">
    <property type="entry name" value="5'-Nucleotdase_C_sf"/>
</dbReference>
<dbReference type="PANTHER" id="PTHR11575">
    <property type="entry name" value="5'-NUCLEOTIDASE-RELATED"/>
    <property type="match status" value="1"/>
</dbReference>
<dbReference type="GO" id="GO:0000166">
    <property type="term" value="F:nucleotide binding"/>
    <property type="evidence" value="ECO:0007669"/>
    <property type="project" value="InterPro"/>
</dbReference>
<dbReference type="InterPro" id="IPR004843">
    <property type="entry name" value="Calcineurin-like_PHP"/>
</dbReference>
<evidence type="ECO:0000313" key="5">
    <source>
        <dbReference type="EMBL" id="CAE8624387.1"/>
    </source>
</evidence>
<keyword evidence="6" id="KW-1185">Reference proteome</keyword>
<dbReference type="PROSITE" id="PS00786">
    <property type="entry name" value="5_NUCLEOTIDASE_2"/>
    <property type="match status" value="4"/>
</dbReference>
<evidence type="ECO:0000256" key="1">
    <source>
        <dbReference type="ARBA" id="ARBA00006654"/>
    </source>
</evidence>
<dbReference type="PANTHER" id="PTHR11575:SF24">
    <property type="entry name" value="5'-NUCLEOTIDASE"/>
    <property type="match status" value="1"/>
</dbReference>
<sequence>ICTRSVRASADAGLHRGGTGPELAGESLKKEKARMQGLQSRRPSRAAGEPRAVGGRPDGPDVNRDRLIFCIASLVGHRVTATLRGNVMYEGLFHSCSLDGDFSITLKCARRLPSEANNRSGEIVHTLVVPGKDFLQVVALNVAPPCTTDETGNAGSRKGFATDGDIATRRDGDASRELVPWQADSSASGGGLEDGAVHDRKWDQFTANEKMYGVSSTFSEDLYTTKLDRNAIPIEKREQAERIAREIESGTMNSEIEDKLDGEGDDEEARFSSVDRGAGQKDAKALARNAPLPQVPERRDLSGHGQDALANMSQDRNRRGMIQEMKRINALNLEPTSSKHDDSSSRNRIGLKDQQVRNASRMASRLEHGCDPSKALIVDIIYFFASETISLKQTSSMNVTGVKDIKITLGGFPRIVTAYSRLKAEAEVAGRTVLKLHAGDALTGTSFYTLFKGEADAKMMAMVCFDAFALGNHEFDDGDSALAGFIQKLKTSNSSCPNTAVLAANVVPGASSPLIGKIQKSTTLTVNGEKIGIIGIDIMGKTMMSSSPSAGTILTDEKAAAQTEINTLLAAGVNKIILLTHIGYDLDQEWMAGLSGVDAVVGADSHTLLGDSSTTTAGLSIGGLYPTVMTNGDGKKVCVTTAWEYTKAIGNLEIDFDANGDVLSCGGSPKFPYDGTSMVADSALSADDLTLVNNHLNSLGGQFIATAQDSATLTLLTNYSGQVDALKKLKIADVPVTLCYDRFPGEGRSTACPKNATEKQGGAACQLVAQAFLYVSKTADFAIQNGGGCRSDIVAGNLSYNGAITMLPFANLIVTLKMTGAQVKQVLEEALDYGLSAGGSSGAYPYASGLRFDVNCNMSKGSRFSNMEVNSRLTGTWTAIDPLKNYTLGTNSYTAAGKDGYVSFASVQASLVNLQIDYAEGLVTYAKAVGTLTIPPLSDWSTQAYTNKVGVSFGAGARGMKLTILHMNDHHSHLSGETISLKQTSSMNVTGVKDIRITLGGFPRIVTAYNRLKAEAEVAGRTVLKLHAGDALTGTSFYTLFKGEADAKMMAMVCFDAFALGNHEFDDGDSALAGFIQKLKTSNSSCPNTAVLAANVVPGASSPLIGKIQKSTTLTVNGEQIGIIGIDIMGKTMMSSSPSAGTILTDEKAAAQTEINTLLAAGVNKIILLTHIGYDLDQEWMAGLSGVDAVVGADSHTLLGDSSTTTAGLSIGGLYPTVMTNFDGKKVCVTTAWEYTKAIGNLEIDFDANGDVLSCGGSPKFPYDGTSMVADSALSADDLTLVHNHLNSLGGQFIATAQDSATLTLLTNYSGQVDALKKLKIADVPVTLCYDRFPGEGRSTACPKNATEKQGGAACQLVAQAFLYVSKTADFAIQNGGGCRSDIVAGNLSYNGAITMLPFANLIVTLKMTGAQVKQVLEEALDYGLSAGGSSGAYPYASGFDVNCNMSKGSRFSNMEVNSRLTGTWTAIDPLKNYTLGTNSYTAAGKDGYVSFASVQASLVNLQIDYAEGLVTYAKAVGTLTIPPLSDWSTQAYTNKVGVSFGAGARTASPTEGTGVFRVPNDLINVCRSEEEVGDNAQYWLKKDKPPKVLQGDWASRLEHGCNPSKALIVDIIYFFAMARPYCRLIALLLAGVAAAPLNLTILHMNDHHSHLSGETISLKQTSSMNVTGVKDIKITLGGFPRIVTAYNRLKAEAEVAGRTVLKLHAGDALTGTSFYTLFKGEADAKMMAMVCFDAFALGNHEFDDGDSALAGFIQKLKTSNSSCPNTAVLAANVVPGASSPLIGKIQKSTTLTVNGEKIGIIGIDIMGKTMMSSSPSAGTILTDEKAAAQTEINTLLAAGVNKIILLTHIGYDLDQEWMAGLSGVDAVVGADSHTLLGDSSTTTAGLSIGGLYPTVMTNGDGKKVCVTTAWEYTKAIGNLEIDFDANGDVLSCGGSPKFPYDGTSMVADSALSADDLTLVNNHLNSLGGQFIATAQDSATLTLLTNYSGQVDALKKLKIADVPVTLCYDRFPGEGRSTACPKNATEKQGGAACQLVAQAFLYVSKTADFAIQNGGGCRSDIVAGNLSYNGAITMLPFANLIVTLKMTGAQVKQVLEEALDYGLSAGGSSGAYPYASGLRFDVNCNMSKGSRFSNMEVNSRLTGTWTAIDPLKNYTLGTNSYTAAGKDGYVSFASVQASLVNLQIDYAEGLVTYAKAVGTLTIPPLSDWSTQAYTNKVGVSFGAGARGMKLTILHMNDHHSHLSGETISLKQTSSMNVTGVKDIKITLGGFPRIVTAYNRLKAEAEVAGRTVLKLHAGDALTGTSFYTLFKGEADAKMMAMVCFDAFALGNHEFDDGDSALAGFIQKLKTSNSSCPNTAVLAANVVPGASSPLIGKIQKSTTLTVNGEQIGIIGIDIMGKTMMSSSPSAGTILTDEKAAAQTEINTLLAAGVNKIILLTHIGYDLDQEWIAGLSGVDAVVGADSHTLLGDSSTTTAGLSIGGLYPTVMTNFDGKKVCVTTAWEYTKAIGNLEIDFDANGDVLSCGGSPKFPYDGTSMVADSALSADDLTLVNNHLNSLGGQFIATAQDSATLTLLTNYSGQVDALKKLKIADVPVTLCYDRFPGEGRSTACPKNATEKQGGAACQLVAQAFLYVSKTADFAIQNGGGCRSDIVAGNLSYNGAITMLPFANLIVTLKMTGAQVKQVLEEALDYGLSAGGSSGAYPYASGFDVNCNMSKGSRFSNMEVNSRLTGTWTAIDPLKN</sequence>
<feature type="compositionally biased region" description="Basic and acidic residues" evidence="3">
    <location>
        <begin position="337"/>
        <end position="348"/>
    </location>
</feature>
<accession>A0A813GBC1</accession>
<dbReference type="InterPro" id="IPR025852">
    <property type="entry name" value="SM_dom_ATX"/>
</dbReference>
<dbReference type="InterPro" id="IPR029052">
    <property type="entry name" value="Metallo-depent_PP-like"/>
</dbReference>
<dbReference type="InterPro" id="IPR006146">
    <property type="entry name" value="5'-Nucleotdase_CS"/>
</dbReference>
<keyword evidence="2" id="KW-0732">Signal</keyword>
<dbReference type="Pfam" id="PF02872">
    <property type="entry name" value="5_nucleotid_C"/>
    <property type="match status" value="4"/>
</dbReference>
<dbReference type="EMBL" id="CAJNNV010028379">
    <property type="protein sequence ID" value="CAE8624387.1"/>
    <property type="molecule type" value="Genomic_DNA"/>
</dbReference>
<dbReference type="Proteomes" id="UP000654075">
    <property type="component" value="Unassembled WGS sequence"/>
</dbReference>
<dbReference type="Gene3D" id="3.60.21.10">
    <property type="match status" value="4"/>
</dbReference>
<dbReference type="GO" id="GO:0008768">
    <property type="term" value="F:UDP-sugar diphosphatase activity"/>
    <property type="evidence" value="ECO:0007669"/>
    <property type="project" value="TreeGrafter"/>
</dbReference>
<dbReference type="Pfam" id="PF00149">
    <property type="entry name" value="Metallophos"/>
    <property type="match status" value="3"/>
</dbReference>
<feature type="region of interest" description="Disordered" evidence="3">
    <location>
        <begin position="329"/>
        <end position="348"/>
    </location>
</feature>
<organism evidence="5 6">
    <name type="scientific">Polarella glacialis</name>
    <name type="common">Dinoflagellate</name>
    <dbReference type="NCBI Taxonomy" id="89957"/>
    <lineage>
        <taxon>Eukaryota</taxon>
        <taxon>Sar</taxon>
        <taxon>Alveolata</taxon>
        <taxon>Dinophyceae</taxon>
        <taxon>Suessiales</taxon>
        <taxon>Suessiaceae</taxon>
        <taxon>Polarella</taxon>
    </lineage>
</organism>
<dbReference type="InterPro" id="IPR008334">
    <property type="entry name" value="5'-Nucleotdase_C"/>
</dbReference>
<name>A0A813GBC1_POLGL</name>
<comment type="caution">
    <text evidence="5">The sequence shown here is derived from an EMBL/GenBank/DDBJ whole genome shotgun (WGS) entry which is preliminary data.</text>
</comment>
<dbReference type="PRINTS" id="PR01607">
    <property type="entry name" value="APYRASEFAMLY"/>
</dbReference>
<evidence type="ECO:0000313" key="6">
    <source>
        <dbReference type="Proteomes" id="UP000654075"/>
    </source>
</evidence>
<dbReference type="GO" id="GO:0046872">
    <property type="term" value="F:metal ion binding"/>
    <property type="evidence" value="ECO:0007669"/>
    <property type="project" value="InterPro"/>
</dbReference>
<feature type="region of interest" description="Disordered" evidence="3">
    <location>
        <begin position="1"/>
        <end position="59"/>
    </location>
</feature>
<protein>
    <recommendedName>
        <fullName evidence="4">LsmAD domain-containing protein</fullName>
    </recommendedName>
</protein>
<dbReference type="OrthoDB" id="2275718at2759"/>
<feature type="non-terminal residue" evidence="5">
    <location>
        <position position="2741"/>
    </location>
</feature>
<feature type="domain" description="LsmAD" evidence="4">
    <location>
        <begin position="212"/>
        <end position="277"/>
    </location>
</feature>
<proteinExistence type="inferred from homology"/>
<evidence type="ECO:0000256" key="3">
    <source>
        <dbReference type="SAM" id="MobiDB-lite"/>
    </source>
</evidence>
<dbReference type="GO" id="GO:0008253">
    <property type="term" value="F:5'-nucleotidase activity"/>
    <property type="evidence" value="ECO:0007669"/>
    <property type="project" value="TreeGrafter"/>
</dbReference>
<dbReference type="SUPFAM" id="SSF55816">
    <property type="entry name" value="5'-nucleotidase (syn. UDP-sugar hydrolase), C-terminal domain"/>
    <property type="match status" value="4"/>
</dbReference>
<evidence type="ECO:0000259" key="4">
    <source>
        <dbReference type="SMART" id="SM01272"/>
    </source>
</evidence>
<dbReference type="InterPro" id="IPR009604">
    <property type="entry name" value="LsmAD_domain"/>
</dbReference>
<dbReference type="Pfam" id="PF06741">
    <property type="entry name" value="LsmAD"/>
    <property type="match status" value="1"/>
</dbReference>
<dbReference type="SMART" id="SM01272">
    <property type="entry name" value="LsmAD"/>
    <property type="match status" value="1"/>
</dbReference>
<comment type="similarity">
    <text evidence="1">Belongs to the 5'-nucleotidase family.</text>
</comment>